<organism evidence="8 9">
    <name type="scientific">Crossiella cryophila</name>
    <dbReference type="NCBI Taxonomy" id="43355"/>
    <lineage>
        <taxon>Bacteria</taxon>
        <taxon>Bacillati</taxon>
        <taxon>Actinomycetota</taxon>
        <taxon>Actinomycetes</taxon>
        <taxon>Pseudonocardiales</taxon>
        <taxon>Pseudonocardiaceae</taxon>
        <taxon>Crossiella</taxon>
    </lineage>
</organism>
<keyword evidence="2" id="KW-1003">Cell membrane</keyword>
<feature type="transmembrane region" description="Helical" evidence="6">
    <location>
        <begin position="255"/>
        <end position="282"/>
    </location>
</feature>
<dbReference type="PANTHER" id="PTHR30287">
    <property type="entry name" value="MEMBRANE COMPONENT OF PREDICTED ABC SUPERFAMILY METABOLITE UPTAKE TRANSPORTER"/>
    <property type="match status" value="1"/>
</dbReference>
<evidence type="ECO:0000256" key="5">
    <source>
        <dbReference type="ARBA" id="ARBA00023136"/>
    </source>
</evidence>
<feature type="transmembrane region" description="Helical" evidence="6">
    <location>
        <begin position="303"/>
        <end position="330"/>
    </location>
</feature>
<dbReference type="InterPro" id="IPR038766">
    <property type="entry name" value="Membrane_comp_ABC_pdt"/>
</dbReference>
<dbReference type="AlphaFoldDB" id="A0A7W7CGT5"/>
<feature type="transmembrane region" description="Helical" evidence="6">
    <location>
        <begin position="350"/>
        <end position="370"/>
    </location>
</feature>
<evidence type="ECO:0000256" key="1">
    <source>
        <dbReference type="ARBA" id="ARBA00004651"/>
    </source>
</evidence>
<feature type="transmembrane region" description="Helical" evidence="6">
    <location>
        <begin position="402"/>
        <end position="420"/>
    </location>
</feature>
<feature type="transmembrane region" description="Helical" evidence="6">
    <location>
        <begin position="482"/>
        <end position="502"/>
    </location>
</feature>
<dbReference type="PANTHER" id="PTHR30287:SF1">
    <property type="entry name" value="INNER MEMBRANE PROTEIN"/>
    <property type="match status" value="1"/>
</dbReference>
<feature type="transmembrane region" description="Helical" evidence="6">
    <location>
        <begin position="426"/>
        <end position="452"/>
    </location>
</feature>
<evidence type="ECO:0000256" key="3">
    <source>
        <dbReference type="ARBA" id="ARBA00022692"/>
    </source>
</evidence>
<protein>
    <submittedName>
        <fullName evidence="8">Putative ABC transport system permease protein</fullName>
    </submittedName>
</protein>
<dbReference type="RefSeq" id="WP_185006681.1">
    <property type="nucleotide sequence ID" value="NZ_BAAAUI010000099.1"/>
</dbReference>
<dbReference type="EMBL" id="JACHMH010000001">
    <property type="protein sequence ID" value="MBB4680687.1"/>
    <property type="molecule type" value="Genomic_DNA"/>
</dbReference>
<proteinExistence type="predicted"/>
<name>A0A7W7CGT5_9PSEU</name>
<evidence type="ECO:0000313" key="9">
    <source>
        <dbReference type="Proteomes" id="UP000533598"/>
    </source>
</evidence>
<evidence type="ECO:0000256" key="2">
    <source>
        <dbReference type="ARBA" id="ARBA00022475"/>
    </source>
</evidence>
<comment type="caution">
    <text evidence="8">The sequence shown here is derived from an EMBL/GenBank/DDBJ whole genome shotgun (WGS) entry which is preliminary data.</text>
</comment>
<evidence type="ECO:0000256" key="4">
    <source>
        <dbReference type="ARBA" id="ARBA00022989"/>
    </source>
</evidence>
<dbReference type="GO" id="GO:0005886">
    <property type="term" value="C:plasma membrane"/>
    <property type="evidence" value="ECO:0007669"/>
    <property type="project" value="UniProtKB-SubCell"/>
</dbReference>
<keyword evidence="3 6" id="KW-0812">Transmembrane</keyword>
<accession>A0A7W7CGT5</accession>
<evidence type="ECO:0000259" key="7">
    <source>
        <dbReference type="Pfam" id="PF02687"/>
    </source>
</evidence>
<feature type="transmembrane region" description="Helical" evidence="6">
    <location>
        <begin position="21"/>
        <end position="41"/>
    </location>
</feature>
<feature type="domain" description="ABC3 transporter permease C-terminal" evidence="7">
    <location>
        <begin position="716"/>
        <end position="829"/>
    </location>
</feature>
<comment type="subcellular location">
    <subcellularLocation>
        <location evidence="1">Cell membrane</location>
        <topology evidence="1">Multi-pass membrane protein</topology>
    </subcellularLocation>
</comment>
<sequence>MARSPLLRTVIQEIKQRPTRLLLTGLAVVVATMFAAASLMFTDTMRVALTNSASKTPEAAAAVLSPKNEYDPQHPDKPGTDHTAAIKAVPGVAEVAPEGAAYLASPTDSSQPWRVVADTPGALARATLLSGKMPVALNEVGVSEATAKREDLKIGSTVTLAGERGAKAATLTVTGVVKLKGGGDRTLVAPPATVRALEPRSSWYTYELTATPGTSPEQLVAAVKAKFGPAMSTVRTGAEQRKIDTDRLGSAADQALMILSVFTGLSMLAAALVVASTFRIVVAQRRRRTALMRCVGASRRQVLRALLTEAGISGFVAGLLGGGLALALGYGTLAIVNTQVEDPLPPLQVSWLSLALCVLAATVVTVIAAVGPAVQGTKVPPVAALGAARVSEAGTGRSKARIVFMVLFTLAAIGLLFVKLGDTLNLLTVVGSGVFAFGALILGGPLLMPLLARLFGAPIRKIGGVPGRIAVGNALRVPKRTAATTVVLTMGVGLIAAVLVGLSSAQAGAIERLDARYPAKLVVESNDSEGLSAAAIKTLDDLPESGPIGKLSSAQLALSAPGGSVDRIYTVGADVAGFPALTKGRVEGGKLTDLGKGKAGVSLAVADKYGVKVGDKITVTGPGGKLELPVAVVYRDAATLGGVSLFPSDLAQIAPKAEVSQLLIDPVAGSDVDKLRKAVGAVAGSLGGIRVVVPEDMKKELASALNTMTYVALGLVGMTVLVAVVGVAVTLSLSVVERTQESGLLRAMGLSRGGLRAALAWEAVVFGACAAVVGLGLGGLYGGLAVQSLELFGSVTVPWLQLGAVGLGLVALALVAAVGPARRSARVSPLEALVAD</sequence>
<dbReference type="Proteomes" id="UP000533598">
    <property type="component" value="Unassembled WGS sequence"/>
</dbReference>
<keyword evidence="5 6" id="KW-0472">Membrane</keyword>
<evidence type="ECO:0000256" key="6">
    <source>
        <dbReference type="SAM" id="Phobius"/>
    </source>
</evidence>
<keyword evidence="9" id="KW-1185">Reference proteome</keyword>
<feature type="domain" description="ABC3 transporter permease C-terminal" evidence="7">
    <location>
        <begin position="261"/>
        <end position="380"/>
    </location>
</feature>
<gene>
    <name evidence="8" type="ORF">HNR67_006805</name>
</gene>
<feature type="transmembrane region" description="Helical" evidence="6">
    <location>
        <begin position="757"/>
        <end position="779"/>
    </location>
</feature>
<reference evidence="8 9" key="1">
    <citation type="submission" date="2020-08" db="EMBL/GenBank/DDBJ databases">
        <title>Sequencing the genomes of 1000 actinobacteria strains.</title>
        <authorList>
            <person name="Klenk H.-P."/>
        </authorList>
    </citation>
    <scope>NUCLEOTIDE SEQUENCE [LARGE SCALE GENOMIC DNA]</scope>
    <source>
        <strain evidence="8 9">DSM 44230</strain>
    </source>
</reference>
<evidence type="ECO:0000313" key="8">
    <source>
        <dbReference type="EMBL" id="MBB4680687.1"/>
    </source>
</evidence>
<dbReference type="InterPro" id="IPR003838">
    <property type="entry name" value="ABC3_permease_C"/>
</dbReference>
<feature type="transmembrane region" description="Helical" evidence="6">
    <location>
        <begin position="710"/>
        <end position="736"/>
    </location>
</feature>
<feature type="transmembrane region" description="Helical" evidence="6">
    <location>
        <begin position="799"/>
        <end position="818"/>
    </location>
</feature>
<dbReference type="Pfam" id="PF02687">
    <property type="entry name" value="FtsX"/>
    <property type="match status" value="2"/>
</dbReference>
<keyword evidence="4 6" id="KW-1133">Transmembrane helix</keyword>